<dbReference type="RefSeq" id="WP_133643758.1">
    <property type="nucleotide sequence ID" value="NZ_SNYI01000002.1"/>
</dbReference>
<dbReference type="Proteomes" id="UP000295468">
    <property type="component" value="Unassembled WGS sequence"/>
</dbReference>
<organism evidence="1 2">
    <name type="scientific">Zeaxanthinibacter enoshimensis</name>
    <dbReference type="NCBI Taxonomy" id="392009"/>
    <lineage>
        <taxon>Bacteria</taxon>
        <taxon>Pseudomonadati</taxon>
        <taxon>Bacteroidota</taxon>
        <taxon>Flavobacteriia</taxon>
        <taxon>Flavobacteriales</taxon>
        <taxon>Flavobacteriaceae</taxon>
        <taxon>Zeaxanthinibacter</taxon>
    </lineage>
</organism>
<name>A0A4R6TJA0_9FLAO</name>
<comment type="caution">
    <text evidence="1">The sequence shown here is derived from an EMBL/GenBank/DDBJ whole genome shotgun (WGS) entry which is preliminary data.</text>
</comment>
<proteinExistence type="predicted"/>
<evidence type="ECO:0000313" key="1">
    <source>
        <dbReference type="EMBL" id="TDQ30886.1"/>
    </source>
</evidence>
<accession>A0A4R6TJA0</accession>
<dbReference type="EMBL" id="SNYI01000002">
    <property type="protein sequence ID" value="TDQ30886.1"/>
    <property type="molecule type" value="Genomic_DNA"/>
</dbReference>
<sequence length="133" mass="15583">MEQQEKIISELYQHLGRLFYAVANADKKIHPKEIDALLKDVRRYWLDIDEGVDETGSDAAYQIEIVFDWLMAEEMEPQDHFKEFSDFYRENKELFSPRIKELTRKTARDIAGSFAGKNKSELILLAKIDQLLA</sequence>
<protein>
    <recommendedName>
        <fullName evidence="3">Tellurite resistance protein TerB</fullName>
    </recommendedName>
</protein>
<keyword evidence="2" id="KW-1185">Reference proteome</keyword>
<evidence type="ECO:0000313" key="2">
    <source>
        <dbReference type="Proteomes" id="UP000295468"/>
    </source>
</evidence>
<gene>
    <name evidence="1" type="ORF">CLV82_1583</name>
</gene>
<dbReference type="AlphaFoldDB" id="A0A4R6TJA0"/>
<dbReference type="OrthoDB" id="979732at2"/>
<reference evidence="1 2" key="1">
    <citation type="submission" date="2019-03" db="EMBL/GenBank/DDBJ databases">
        <title>Genomic Encyclopedia of Archaeal and Bacterial Type Strains, Phase II (KMG-II): from individual species to whole genera.</title>
        <authorList>
            <person name="Goeker M."/>
        </authorList>
    </citation>
    <scope>NUCLEOTIDE SEQUENCE [LARGE SCALE GENOMIC DNA]</scope>
    <source>
        <strain evidence="1 2">DSM 18435</strain>
    </source>
</reference>
<evidence type="ECO:0008006" key="3">
    <source>
        <dbReference type="Google" id="ProtNLM"/>
    </source>
</evidence>